<comment type="caution">
    <text evidence="1">The sequence shown here is derived from an EMBL/GenBank/DDBJ whole genome shotgun (WGS) entry which is preliminary data.</text>
</comment>
<dbReference type="Proteomes" id="UP001168552">
    <property type="component" value="Unassembled WGS sequence"/>
</dbReference>
<dbReference type="EMBL" id="JAUHJS010000003">
    <property type="protein sequence ID" value="MDN4165179.1"/>
    <property type="molecule type" value="Genomic_DNA"/>
</dbReference>
<sequence length="160" mass="18668">MTNQDIRWEQRFSNYNKALKKLEDGVEYIHQNILDEEGEGLKEEEIEQVLSDLIKQGLIQSFEFTHELAWNVIKDYAAFQGNPEIRESRDAIREGFAMGLLSNADVWMEMIGSRNKTSHTYDEDTADEIYTKIIYQYLPAFIAFKKKMEGLRSGKQGDLF</sequence>
<keyword evidence="2" id="KW-1185">Reference proteome</keyword>
<dbReference type="InterPro" id="IPR010235">
    <property type="entry name" value="HepT"/>
</dbReference>
<accession>A0ABT8F4I2</accession>
<protein>
    <submittedName>
        <fullName evidence="1">Nucleotidyltransferase substrate binding protein</fullName>
    </submittedName>
</protein>
<dbReference type="Gene3D" id="1.20.120.330">
    <property type="entry name" value="Nucleotidyltransferases domain 2"/>
    <property type="match status" value="1"/>
</dbReference>
<dbReference type="SUPFAM" id="SSF81593">
    <property type="entry name" value="Nucleotidyltransferase substrate binding subunit/domain"/>
    <property type="match status" value="1"/>
</dbReference>
<organism evidence="1 2">
    <name type="scientific">Shiella aurantiaca</name>
    <dbReference type="NCBI Taxonomy" id="3058365"/>
    <lineage>
        <taxon>Bacteria</taxon>
        <taxon>Pseudomonadati</taxon>
        <taxon>Bacteroidota</taxon>
        <taxon>Cytophagia</taxon>
        <taxon>Cytophagales</taxon>
        <taxon>Shiellaceae</taxon>
        <taxon>Shiella</taxon>
    </lineage>
</organism>
<dbReference type="NCBIfam" id="TIGR01987">
    <property type="entry name" value="HI0074"/>
    <property type="match status" value="1"/>
</dbReference>
<evidence type="ECO:0000313" key="1">
    <source>
        <dbReference type="EMBL" id="MDN4165179.1"/>
    </source>
</evidence>
<reference evidence="1" key="1">
    <citation type="submission" date="2023-06" db="EMBL/GenBank/DDBJ databases">
        <title>Cytophagales bacterium Strain LB-30, isolated from soil.</title>
        <authorList>
            <person name="Liu B."/>
        </authorList>
    </citation>
    <scope>NUCLEOTIDE SEQUENCE</scope>
    <source>
        <strain evidence="1">LB-30</strain>
    </source>
</reference>
<gene>
    <name evidence="1" type="ORF">QWY31_06685</name>
</gene>
<dbReference type="Pfam" id="PF08780">
    <property type="entry name" value="NTase_sub_bind"/>
    <property type="match status" value="1"/>
</dbReference>
<proteinExistence type="predicted"/>
<dbReference type="RefSeq" id="WP_320003708.1">
    <property type="nucleotide sequence ID" value="NZ_JAUHJS010000003.1"/>
</dbReference>
<evidence type="ECO:0000313" key="2">
    <source>
        <dbReference type="Proteomes" id="UP001168552"/>
    </source>
</evidence>
<name>A0ABT8F4I2_9BACT</name>